<sequence length="133" mass="14968">MMMLNSKKNRYIRQQQQQPYTVRHAKPYASRKRISGSLSLRKPAPKCRHKHSSAGTTPNSPANSHGVAVGVRVLQHTDLDDTTGADTVGEVTMMAIIYNKGPLRVSQQDQEGRAKELRFTSKGTKNHHHLKKR</sequence>
<dbReference type="EnsemblMetazoa" id="ACOM038783-RA">
    <property type="protein sequence ID" value="ACOM038783-PA.1"/>
    <property type="gene ID" value="ACOM038783"/>
</dbReference>
<name>A0A8W7PW95_ANOCL</name>
<reference evidence="2" key="1">
    <citation type="submission" date="2022-08" db="UniProtKB">
        <authorList>
            <consortium name="EnsemblMetazoa"/>
        </authorList>
    </citation>
    <scope>IDENTIFICATION</scope>
</reference>
<feature type="compositionally biased region" description="Basic and acidic residues" evidence="1">
    <location>
        <begin position="110"/>
        <end position="119"/>
    </location>
</feature>
<feature type="compositionally biased region" description="Basic residues" evidence="1">
    <location>
        <begin position="43"/>
        <end position="52"/>
    </location>
</feature>
<proteinExistence type="predicted"/>
<evidence type="ECO:0000313" key="2">
    <source>
        <dbReference type="EnsemblMetazoa" id="ACOM038783-PA.1"/>
    </source>
</evidence>
<evidence type="ECO:0000256" key="1">
    <source>
        <dbReference type="SAM" id="MobiDB-lite"/>
    </source>
</evidence>
<feature type="region of interest" description="Disordered" evidence="1">
    <location>
        <begin position="104"/>
        <end position="133"/>
    </location>
</feature>
<organism evidence="2">
    <name type="scientific">Anopheles coluzzii</name>
    <name type="common">African malaria mosquito</name>
    <dbReference type="NCBI Taxonomy" id="1518534"/>
    <lineage>
        <taxon>Eukaryota</taxon>
        <taxon>Metazoa</taxon>
        <taxon>Ecdysozoa</taxon>
        <taxon>Arthropoda</taxon>
        <taxon>Hexapoda</taxon>
        <taxon>Insecta</taxon>
        <taxon>Pterygota</taxon>
        <taxon>Neoptera</taxon>
        <taxon>Endopterygota</taxon>
        <taxon>Diptera</taxon>
        <taxon>Nematocera</taxon>
        <taxon>Culicoidea</taxon>
        <taxon>Culicidae</taxon>
        <taxon>Anophelinae</taxon>
        <taxon>Anopheles</taxon>
    </lineage>
</organism>
<accession>A0A8W7PW95</accession>
<feature type="compositionally biased region" description="Basic residues" evidence="1">
    <location>
        <begin position="124"/>
        <end position="133"/>
    </location>
</feature>
<feature type="compositionally biased region" description="Basic residues" evidence="1">
    <location>
        <begin position="23"/>
        <end position="34"/>
    </location>
</feature>
<feature type="compositionally biased region" description="Polar residues" evidence="1">
    <location>
        <begin position="53"/>
        <end position="63"/>
    </location>
</feature>
<feature type="region of interest" description="Disordered" evidence="1">
    <location>
        <begin position="1"/>
        <end position="68"/>
    </location>
</feature>
<dbReference type="AlphaFoldDB" id="A0A8W7PW95"/>
<dbReference type="Proteomes" id="UP000075882">
    <property type="component" value="Unassembled WGS sequence"/>
</dbReference>
<protein>
    <submittedName>
        <fullName evidence="2">Uncharacterized protein</fullName>
    </submittedName>
</protein>